<dbReference type="InterPro" id="IPR036852">
    <property type="entry name" value="Peptidase_S8/S53_dom_sf"/>
</dbReference>
<evidence type="ECO:0000259" key="10">
    <source>
        <dbReference type="Pfam" id="PF18962"/>
    </source>
</evidence>
<keyword evidence="2 6" id="KW-0645">Protease</keyword>
<feature type="signal peptide" evidence="8">
    <location>
        <begin position="1"/>
        <end position="24"/>
    </location>
</feature>
<dbReference type="InterPro" id="IPR000209">
    <property type="entry name" value="Peptidase_S8/S53_dom"/>
</dbReference>
<dbReference type="Gene3D" id="3.40.50.200">
    <property type="entry name" value="Peptidase S8/S53 domain"/>
    <property type="match status" value="1"/>
</dbReference>
<keyword evidence="8" id="KW-0732">Signal</keyword>
<dbReference type="InterPro" id="IPR015500">
    <property type="entry name" value="Peptidase_S8_subtilisin-rel"/>
</dbReference>
<evidence type="ECO:0000256" key="7">
    <source>
        <dbReference type="RuleBase" id="RU003355"/>
    </source>
</evidence>
<evidence type="ECO:0000256" key="4">
    <source>
        <dbReference type="ARBA" id="ARBA00022825"/>
    </source>
</evidence>
<evidence type="ECO:0000256" key="6">
    <source>
        <dbReference type="PROSITE-ProRule" id="PRU01240"/>
    </source>
</evidence>
<dbReference type="SUPFAM" id="SSF52743">
    <property type="entry name" value="Subtilisin-like"/>
    <property type="match status" value="1"/>
</dbReference>
<proteinExistence type="inferred from homology"/>
<evidence type="ECO:0000256" key="8">
    <source>
        <dbReference type="SAM" id="SignalP"/>
    </source>
</evidence>
<dbReference type="InterPro" id="IPR050131">
    <property type="entry name" value="Peptidase_S8_subtilisin-like"/>
</dbReference>
<feature type="domain" description="Peptidase S8/S53" evidence="9">
    <location>
        <begin position="180"/>
        <end position="480"/>
    </location>
</feature>
<feature type="active site" description="Charge relay system" evidence="5 6">
    <location>
        <position position="189"/>
    </location>
</feature>
<dbReference type="InterPro" id="IPR023827">
    <property type="entry name" value="Peptidase_S8_Asp-AS"/>
</dbReference>
<organism evidence="11 12">
    <name type="scientific">candidate division TA06 bacterium</name>
    <dbReference type="NCBI Taxonomy" id="2250710"/>
    <lineage>
        <taxon>Bacteria</taxon>
        <taxon>Bacteria division TA06</taxon>
    </lineage>
</organism>
<evidence type="ECO:0000256" key="1">
    <source>
        <dbReference type="ARBA" id="ARBA00011073"/>
    </source>
</evidence>
<keyword evidence="3 6" id="KW-0378">Hydrolase</keyword>
<sequence length="926" mass="98804">MRIRILAMTAVVICALTGSSSAFIGSELTARLETADADEKIPVIICLKEQAPRDYLLSGTKGLSRKARREIVSSRLKQFSKASQEEILDRLRVWEAQRACEGVQSYWIFNGIMGSLVPVVIRELSVDGQIKVIVLDSEPIIPASGFRDLDRAPFLAAPAETSWASKQVRAPEVWRLGYKGQGVVVGMVDTGVNYNHLDLENRLWHNEDEIPDNGIDDDGNGYVDDYIGFNFANWNGDPMDYDGHGTWTASIVVGDGTAGKLTGVAPEARIICCKVGGMATVWLAFQYCAENGADIVSVSMGTMHGSGSIIARSVCDNLLFNGVVLSAAAGNGAHNPGHEPAPYDIITPGDVPSPWSSPVGKSACISVGATGPNDTRASFSSWGPTEWDFAAPYNDYPYPPGLIKPDVCAPGVGVPGASYNKVDGYASADGTSGSTPCNAGVIALMLSADSTLTLVEIDSILETTAKELGIPGKDSLFGSGRVDALMAIASSRMCWLSTIDHSILDGGTGDGDGRPEAGETDSLVVTYTNEPLWQDASSVSLTLVCGDPGISITDGVSDLGPVAAGDSASNISNPFVFTVAMGFEPRKVDFEIRIDATPASYDTVDTITMMVGHPSVLLVDDDGGGVYERFYQESFDEINVVYDDWDVSTMGNTGSALNNYCLVVWFTGDMGESTLTADDRSYLESYLDGGGLLFLTGQNIGQEIGSTSFYSDYLHASFVQAATNVFFLDGVPGDEIGDGLRLLTMGSPGAGNQVSQDIIAPLAGADSIIMYLPGDCAAIKYDSGTYKVVYFGFGFEGIASRPAQGFDNNWFILRRVIKWLGCPEVGVQEGFDVHPAAPATRLFQNTPNPFSTTTTIRFILGDDALRERVSLAVYDAAGRLMESLIEGTVESRFSASFDASSLPSGVYFYRLEAGSVNLSRKMIVVK</sequence>
<comment type="similarity">
    <text evidence="1 6 7">Belongs to the peptidase S8 family.</text>
</comment>
<comment type="caution">
    <text evidence="11">The sequence shown here is derived from an EMBL/GenBank/DDBJ whole genome shotgun (WGS) entry which is preliminary data.</text>
</comment>
<dbReference type="PRINTS" id="PR00723">
    <property type="entry name" value="SUBTILISIN"/>
</dbReference>
<dbReference type="Pfam" id="PF00082">
    <property type="entry name" value="Peptidase_S8"/>
    <property type="match status" value="1"/>
</dbReference>
<dbReference type="PROSITE" id="PS51892">
    <property type="entry name" value="SUBTILASE"/>
    <property type="match status" value="1"/>
</dbReference>
<dbReference type="PANTHER" id="PTHR43806:SF11">
    <property type="entry name" value="CEREVISIN-RELATED"/>
    <property type="match status" value="1"/>
</dbReference>
<dbReference type="AlphaFoldDB" id="A0A523UVI0"/>
<evidence type="ECO:0000256" key="5">
    <source>
        <dbReference type="PIRSR" id="PIRSR615500-1"/>
    </source>
</evidence>
<feature type="active site" description="Charge relay system" evidence="5 6">
    <location>
        <position position="432"/>
    </location>
</feature>
<accession>A0A523UVI0</accession>
<evidence type="ECO:0000256" key="3">
    <source>
        <dbReference type="ARBA" id="ARBA00022801"/>
    </source>
</evidence>
<protein>
    <submittedName>
        <fullName evidence="11">T9SS type A sorting domain-containing protein</fullName>
    </submittedName>
</protein>
<keyword evidence="4 6" id="KW-0720">Serine protease</keyword>
<dbReference type="GO" id="GO:0006508">
    <property type="term" value="P:proteolysis"/>
    <property type="evidence" value="ECO:0007669"/>
    <property type="project" value="UniProtKB-KW"/>
</dbReference>
<dbReference type="InterPro" id="IPR023828">
    <property type="entry name" value="Peptidase_S8_Ser-AS"/>
</dbReference>
<dbReference type="PROSITE" id="PS00136">
    <property type="entry name" value="SUBTILASE_ASP"/>
    <property type="match status" value="1"/>
</dbReference>
<evidence type="ECO:0000259" key="9">
    <source>
        <dbReference type="Pfam" id="PF00082"/>
    </source>
</evidence>
<evidence type="ECO:0000256" key="2">
    <source>
        <dbReference type="ARBA" id="ARBA00022670"/>
    </source>
</evidence>
<dbReference type="Pfam" id="PF18962">
    <property type="entry name" value="Por_Secre_tail"/>
    <property type="match status" value="1"/>
</dbReference>
<dbReference type="PROSITE" id="PS00138">
    <property type="entry name" value="SUBTILASE_SER"/>
    <property type="match status" value="1"/>
</dbReference>
<gene>
    <name evidence="11" type="ORF">E3J62_04635</name>
</gene>
<evidence type="ECO:0000313" key="12">
    <source>
        <dbReference type="Proteomes" id="UP000315525"/>
    </source>
</evidence>
<feature type="active site" description="Charge relay system" evidence="5 6">
    <location>
        <position position="244"/>
    </location>
</feature>
<dbReference type="NCBIfam" id="TIGR04183">
    <property type="entry name" value="Por_Secre_tail"/>
    <property type="match status" value="1"/>
</dbReference>
<feature type="chain" id="PRO_5021978362" evidence="8">
    <location>
        <begin position="25"/>
        <end position="926"/>
    </location>
</feature>
<feature type="domain" description="Secretion system C-terminal sorting" evidence="10">
    <location>
        <begin position="847"/>
        <end position="924"/>
    </location>
</feature>
<reference evidence="11 12" key="1">
    <citation type="submission" date="2019-03" db="EMBL/GenBank/DDBJ databases">
        <title>Metabolic potential of uncultured bacteria and archaea associated with petroleum seepage in deep-sea sediments.</title>
        <authorList>
            <person name="Dong X."/>
            <person name="Hubert C."/>
        </authorList>
    </citation>
    <scope>NUCLEOTIDE SEQUENCE [LARGE SCALE GENOMIC DNA]</scope>
    <source>
        <strain evidence="11">E44_bin18</strain>
    </source>
</reference>
<dbReference type="InterPro" id="IPR026444">
    <property type="entry name" value="Secre_tail"/>
</dbReference>
<dbReference type="EMBL" id="SOJN01000060">
    <property type="protein sequence ID" value="TET46291.1"/>
    <property type="molecule type" value="Genomic_DNA"/>
</dbReference>
<dbReference type="Proteomes" id="UP000315525">
    <property type="component" value="Unassembled WGS sequence"/>
</dbReference>
<dbReference type="GO" id="GO:0004252">
    <property type="term" value="F:serine-type endopeptidase activity"/>
    <property type="evidence" value="ECO:0007669"/>
    <property type="project" value="UniProtKB-UniRule"/>
</dbReference>
<evidence type="ECO:0000313" key="11">
    <source>
        <dbReference type="EMBL" id="TET46291.1"/>
    </source>
</evidence>
<dbReference type="PANTHER" id="PTHR43806">
    <property type="entry name" value="PEPTIDASE S8"/>
    <property type="match status" value="1"/>
</dbReference>
<name>A0A523UVI0_UNCT6</name>